<evidence type="ECO:0000313" key="2">
    <source>
        <dbReference type="Proteomes" id="UP000623467"/>
    </source>
</evidence>
<dbReference type="SUPFAM" id="SSF52047">
    <property type="entry name" value="RNI-like"/>
    <property type="match status" value="1"/>
</dbReference>
<name>A0A8H6ZEU6_9AGAR</name>
<dbReference type="InterPro" id="IPR032675">
    <property type="entry name" value="LRR_dom_sf"/>
</dbReference>
<dbReference type="Proteomes" id="UP000623467">
    <property type="component" value="Unassembled WGS sequence"/>
</dbReference>
<dbReference type="Gene3D" id="3.80.10.10">
    <property type="entry name" value="Ribonuclease Inhibitor"/>
    <property type="match status" value="1"/>
</dbReference>
<evidence type="ECO:0008006" key="3">
    <source>
        <dbReference type="Google" id="ProtNLM"/>
    </source>
</evidence>
<proteinExistence type="predicted"/>
<comment type="caution">
    <text evidence="1">The sequence shown here is derived from an EMBL/GenBank/DDBJ whole genome shotgun (WGS) entry which is preliminary data.</text>
</comment>
<gene>
    <name evidence="1" type="ORF">MSAN_00194800</name>
</gene>
<keyword evidence="2" id="KW-1185">Reference proteome</keyword>
<protein>
    <recommendedName>
        <fullName evidence="3">F-box domain-containing protein</fullName>
    </recommendedName>
</protein>
<reference evidence="1" key="1">
    <citation type="submission" date="2020-05" db="EMBL/GenBank/DDBJ databases">
        <title>Mycena genomes resolve the evolution of fungal bioluminescence.</title>
        <authorList>
            <person name="Tsai I.J."/>
        </authorList>
    </citation>
    <scope>NUCLEOTIDE SEQUENCE</scope>
    <source>
        <strain evidence="1">160909Yilan</strain>
    </source>
</reference>
<dbReference type="OrthoDB" id="2745898at2759"/>
<sequence length="380" mass="43033">MVFRLPQELVDLVIDFMAEDSLSPLPNCALVCRSWLPRSRSHLFEDCPRLLDSNTIPVFRDLLQSPHCTFRSHIRMLLFSRWEPHDHSTNEILLAAGLHRLKNVRTLHVHVFMPKEIEAMDLNSFRAEFLMAFGNFPAVTSLRFSSHIRNDQRLPLIELVSSFSALKKLTICEMPGFEPYSPSSVMLMPPQRLRCLHLLAEAPGPVLAWLHAAEHLPQVDSITLYNLRSEHIEIVRAALQQVGSALRHLEITLNILFQSTGVDTLALFDLSLHPELEVLNIRDSSSGSSQDFGPEQVLPFMTTLTAPKLEKLVLEVNPWLYGPSDWTEMDALLCSAHFPCLQSVILAPKDYTRVEVHERLRAALPLLDAGGLLQPGVRPW</sequence>
<dbReference type="EMBL" id="JACAZH010000001">
    <property type="protein sequence ID" value="KAF7377718.1"/>
    <property type="molecule type" value="Genomic_DNA"/>
</dbReference>
<accession>A0A8H6ZEU6</accession>
<dbReference type="AlphaFoldDB" id="A0A8H6ZEU6"/>
<evidence type="ECO:0000313" key="1">
    <source>
        <dbReference type="EMBL" id="KAF7377718.1"/>
    </source>
</evidence>
<organism evidence="1 2">
    <name type="scientific">Mycena sanguinolenta</name>
    <dbReference type="NCBI Taxonomy" id="230812"/>
    <lineage>
        <taxon>Eukaryota</taxon>
        <taxon>Fungi</taxon>
        <taxon>Dikarya</taxon>
        <taxon>Basidiomycota</taxon>
        <taxon>Agaricomycotina</taxon>
        <taxon>Agaricomycetes</taxon>
        <taxon>Agaricomycetidae</taxon>
        <taxon>Agaricales</taxon>
        <taxon>Marasmiineae</taxon>
        <taxon>Mycenaceae</taxon>
        <taxon>Mycena</taxon>
    </lineage>
</organism>